<dbReference type="GO" id="GO:0008194">
    <property type="term" value="F:UDP-glycosyltransferase activity"/>
    <property type="evidence" value="ECO:0007669"/>
    <property type="project" value="InterPro"/>
</dbReference>
<accession>A0A226DIR7</accession>
<dbReference type="Proteomes" id="UP000198287">
    <property type="component" value="Unassembled WGS sequence"/>
</dbReference>
<keyword evidence="4" id="KW-0812">Transmembrane</keyword>
<name>A0A226DIR7_FOLCA</name>
<dbReference type="Gene3D" id="3.40.50.2000">
    <property type="entry name" value="Glycogen Phosphorylase B"/>
    <property type="match status" value="1"/>
</dbReference>
<evidence type="ECO:0000256" key="3">
    <source>
        <dbReference type="ARBA" id="ARBA00022679"/>
    </source>
</evidence>
<comment type="caution">
    <text evidence="5">The sequence shown here is derived from an EMBL/GenBank/DDBJ whole genome shotgun (WGS) entry which is preliminary data.</text>
</comment>
<sequence length="351" mass="40507">MGSVPDWVELQGAPPVPFFKRVLGTLIPLFSRLQHVTMYEEKFKLLFVDALGLKVAPGQYEMEASTCLLLSNAGHLEDYPRSLPPFVVKVPGIHIRDDVQKEELDPKLETIISSNTTDDSFIYISFGTAVNSVSLPVSHLKIFFRAMEAFPKMKFIWRWKGPMPITHPPNLHLIDWVNQQKLLSHPKIKGFITQGVRPSMQEAFYLAVPTIVIPIFADQDYNAYKYEHLGTAVYLEISELTEIRLTDVVNRTLTDTEWRKRVNGMSSLARDVIVPPVKVALWYTEFILRNKKEDLNLLKPLTQDQYWWQRRDLDVWGVFQITIIGIFLGLYMLAKAICRTISKFRLKLKLE</sequence>
<dbReference type="InterPro" id="IPR050271">
    <property type="entry name" value="UDP-glycosyltransferase"/>
</dbReference>
<keyword evidence="2" id="KW-0328">Glycosyltransferase</keyword>
<dbReference type="PANTHER" id="PTHR48043">
    <property type="entry name" value="EG:EG0003.4 PROTEIN-RELATED"/>
    <property type="match status" value="1"/>
</dbReference>
<evidence type="ECO:0000256" key="2">
    <source>
        <dbReference type="ARBA" id="ARBA00022676"/>
    </source>
</evidence>
<dbReference type="EMBL" id="LNIX01000018">
    <property type="protein sequence ID" value="OXA45432.1"/>
    <property type="molecule type" value="Genomic_DNA"/>
</dbReference>
<dbReference type="OrthoDB" id="5845678at2759"/>
<organism evidence="5 6">
    <name type="scientific">Folsomia candida</name>
    <name type="common">Springtail</name>
    <dbReference type="NCBI Taxonomy" id="158441"/>
    <lineage>
        <taxon>Eukaryota</taxon>
        <taxon>Metazoa</taxon>
        <taxon>Ecdysozoa</taxon>
        <taxon>Arthropoda</taxon>
        <taxon>Hexapoda</taxon>
        <taxon>Collembola</taxon>
        <taxon>Entomobryomorpha</taxon>
        <taxon>Isotomoidea</taxon>
        <taxon>Isotomidae</taxon>
        <taxon>Proisotominae</taxon>
        <taxon>Folsomia</taxon>
    </lineage>
</organism>
<dbReference type="FunFam" id="3.40.50.2000:FF:000021">
    <property type="entry name" value="UDP-glucuronosyltransferase"/>
    <property type="match status" value="1"/>
</dbReference>
<keyword evidence="3 5" id="KW-0808">Transferase</keyword>
<dbReference type="SUPFAM" id="SSF53756">
    <property type="entry name" value="UDP-Glycosyltransferase/glycogen phosphorylase"/>
    <property type="match status" value="1"/>
</dbReference>
<evidence type="ECO:0000313" key="6">
    <source>
        <dbReference type="Proteomes" id="UP000198287"/>
    </source>
</evidence>
<dbReference type="CDD" id="cd03784">
    <property type="entry name" value="GT1_Gtf-like"/>
    <property type="match status" value="1"/>
</dbReference>
<proteinExistence type="inferred from homology"/>
<dbReference type="InterPro" id="IPR002213">
    <property type="entry name" value="UDP_glucos_trans"/>
</dbReference>
<evidence type="ECO:0000256" key="1">
    <source>
        <dbReference type="ARBA" id="ARBA00009995"/>
    </source>
</evidence>
<feature type="transmembrane region" description="Helical" evidence="4">
    <location>
        <begin position="315"/>
        <end position="338"/>
    </location>
</feature>
<protein>
    <submittedName>
        <fullName evidence="5">UDP-glucuronosyltransferase</fullName>
    </submittedName>
</protein>
<dbReference type="OMA" id="QYEMEAS"/>
<dbReference type="AlphaFoldDB" id="A0A226DIR7"/>
<keyword evidence="4" id="KW-0472">Membrane</keyword>
<evidence type="ECO:0000256" key="4">
    <source>
        <dbReference type="SAM" id="Phobius"/>
    </source>
</evidence>
<keyword evidence="4" id="KW-1133">Transmembrane helix</keyword>
<dbReference type="Pfam" id="PF00201">
    <property type="entry name" value="UDPGT"/>
    <property type="match status" value="1"/>
</dbReference>
<reference evidence="5 6" key="1">
    <citation type="submission" date="2015-12" db="EMBL/GenBank/DDBJ databases">
        <title>The genome of Folsomia candida.</title>
        <authorList>
            <person name="Faddeeva A."/>
            <person name="Derks M.F."/>
            <person name="Anvar Y."/>
            <person name="Smit S."/>
            <person name="Van Straalen N."/>
            <person name="Roelofs D."/>
        </authorList>
    </citation>
    <scope>NUCLEOTIDE SEQUENCE [LARGE SCALE GENOMIC DNA]</scope>
    <source>
        <strain evidence="5 6">VU population</strain>
        <tissue evidence="5">Whole body</tissue>
    </source>
</reference>
<evidence type="ECO:0000313" key="5">
    <source>
        <dbReference type="EMBL" id="OXA45432.1"/>
    </source>
</evidence>
<dbReference type="PANTHER" id="PTHR48043:SF22">
    <property type="entry name" value="GLUCURONOSYLTRANSFERASE"/>
    <property type="match status" value="1"/>
</dbReference>
<keyword evidence="6" id="KW-1185">Reference proteome</keyword>
<gene>
    <name evidence="5" type="ORF">Fcan01_20046</name>
</gene>
<comment type="similarity">
    <text evidence="1">Belongs to the UDP-glycosyltransferase family.</text>
</comment>